<dbReference type="RefSeq" id="WP_027464358.1">
    <property type="nucleotide sequence ID" value="NZ_CP021084.1"/>
</dbReference>
<sequence>MLQDALTALTAQLSGMIGAAVRAELPRVTVSTPHGSTALHVDETGEYVTDEHNLTHSLAVPSVARISALFAWQPAARHADEDVQLLQEKSTADVTVYVTGSWPCGQGTVRGVRLVHGRTTAQRYGTLTAWVSAGVLHALLELEDPNRAGTCVLEYMERDLSDESEPF</sequence>
<name>A0A221T2V1_9DEIO</name>
<proteinExistence type="predicted"/>
<gene>
    <name evidence="1" type="ORF">DFI_18420</name>
</gene>
<keyword evidence="1" id="KW-0614">Plasmid</keyword>
<dbReference type="KEGG" id="dfc:DFI_18420"/>
<accession>A0A221T2V1</accession>
<protein>
    <submittedName>
        <fullName evidence="1">Uncharacterized protein</fullName>
    </submittedName>
</protein>
<evidence type="ECO:0000313" key="1">
    <source>
        <dbReference type="EMBL" id="ASN83176.1"/>
    </source>
</evidence>
<geneLocation type="plasmid" evidence="2">
    <name>pdfi3</name>
</geneLocation>
<reference evidence="1 2" key="1">
    <citation type="submission" date="2017-05" db="EMBL/GenBank/DDBJ databases">
        <title>The complete genome sequence of Deinococcus ficus isolated from the rhizosphere of the Ficus religiosa L. in Taiwan.</title>
        <authorList>
            <person name="Wu K.-M."/>
            <person name="Liao T.-L."/>
            <person name="Liu Y.-M."/>
            <person name="Young C.-C."/>
            <person name="Tsai S.-F."/>
        </authorList>
    </citation>
    <scope>NUCLEOTIDE SEQUENCE [LARGE SCALE GENOMIC DNA]</scope>
    <source>
        <strain evidence="1 2">CC-FR2-10</strain>
        <plasmid evidence="2">pdfi3</plasmid>
    </source>
</reference>
<keyword evidence="2" id="KW-1185">Reference proteome</keyword>
<dbReference type="EMBL" id="CP021084">
    <property type="protein sequence ID" value="ASN83176.1"/>
    <property type="molecule type" value="Genomic_DNA"/>
</dbReference>
<evidence type="ECO:0000313" key="2">
    <source>
        <dbReference type="Proteomes" id="UP000259030"/>
    </source>
</evidence>
<dbReference type="Proteomes" id="UP000259030">
    <property type="component" value="Plasmid pDFI3"/>
</dbReference>
<organism evidence="1 2">
    <name type="scientific">Deinococcus ficus</name>
    <dbReference type="NCBI Taxonomy" id="317577"/>
    <lineage>
        <taxon>Bacteria</taxon>
        <taxon>Thermotogati</taxon>
        <taxon>Deinococcota</taxon>
        <taxon>Deinococci</taxon>
        <taxon>Deinococcales</taxon>
        <taxon>Deinococcaceae</taxon>
        <taxon>Deinococcus</taxon>
    </lineage>
</organism>
<dbReference type="AlphaFoldDB" id="A0A221T2V1"/>